<evidence type="ECO:0000313" key="10">
    <source>
        <dbReference type="Proteomes" id="UP001227230"/>
    </source>
</evidence>
<feature type="region of interest" description="Disordered" evidence="7">
    <location>
        <begin position="151"/>
        <end position="173"/>
    </location>
</feature>
<name>A0ABY9D8L7_VITVI</name>
<reference evidence="9 10" key="1">
    <citation type="journal article" date="2023" name="Hortic Res">
        <title>The complete reference genome for grapevine (Vitis vinifera L.) genetics and breeding.</title>
        <authorList>
            <person name="Shi X."/>
            <person name="Cao S."/>
            <person name="Wang X."/>
            <person name="Huang S."/>
            <person name="Wang Y."/>
            <person name="Liu Z."/>
            <person name="Liu W."/>
            <person name="Leng X."/>
            <person name="Peng Y."/>
            <person name="Wang N."/>
            <person name="Wang Y."/>
            <person name="Ma Z."/>
            <person name="Xu X."/>
            <person name="Zhang F."/>
            <person name="Xue H."/>
            <person name="Zhong H."/>
            <person name="Wang Y."/>
            <person name="Zhang K."/>
            <person name="Velt A."/>
            <person name="Avia K."/>
            <person name="Holtgrawe D."/>
            <person name="Grimplet J."/>
            <person name="Matus J.T."/>
            <person name="Ware D."/>
            <person name="Wu X."/>
            <person name="Wang H."/>
            <person name="Liu C."/>
            <person name="Fang Y."/>
            <person name="Rustenholz C."/>
            <person name="Cheng Z."/>
            <person name="Xiao H."/>
            <person name="Zhou Y."/>
        </authorList>
    </citation>
    <scope>NUCLEOTIDE SEQUENCE [LARGE SCALE GENOMIC DNA]</scope>
    <source>
        <strain evidence="10">cv. Pinot noir / PN40024</strain>
        <tissue evidence="9">Leaf</tissue>
    </source>
</reference>
<dbReference type="InterPro" id="IPR036855">
    <property type="entry name" value="Znf_CCCH_sf"/>
</dbReference>
<keyword evidence="3 5" id="KW-0863">Zinc-finger</keyword>
<dbReference type="PROSITE" id="PS50103">
    <property type="entry name" value="ZF_C3H1"/>
    <property type="match status" value="2"/>
</dbReference>
<dbReference type="Gene3D" id="4.10.1000.10">
    <property type="entry name" value="Zinc finger, CCCH-type"/>
    <property type="match status" value="2"/>
</dbReference>
<evidence type="ECO:0000256" key="4">
    <source>
        <dbReference type="ARBA" id="ARBA00022833"/>
    </source>
</evidence>
<organism evidence="9 10">
    <name type="scientific">Vitis vinifera</name>
    <name type="common">Grape</name>
    <dbReference type="NCBI Taxonomy" id="29760"/>
    <lineage>
        <taxon>Eukaryota</taxon>
        <taxon>Viridiplantae</taxon>
        <taxon>Streptophyta</taxon>
        <taxon>Embryophyta</taxon>
        <taxon>Tracheophyta</taxon>
        <taxon>Spermatophyta</taxon>
        <taxon>Magnoliopsida</taxon>
        <taxon>eudicotyledons</taxon>
        <taxon>Gunneridae</taxon>
        <taxon>Pentapetalae</taxon>
        <taxon>rosids</taxon>
        <taxon>Vitales</taxon>
        <taxon>Vitaceae</taxon>
        <taxon>Viteae</taxon>
        <taxon>Vitis</taxon>
    </lineage>
</organism>
<keyword evidence="1 5" id="KW-0479">Metal-binding</keyword>
<accession>A0ABY9D8L7</accession>
<evidence type="ECO:0000256" key="3">
    <source>
        <dbReference type="ARBA" id="ARBA00022771"/>
    </source>
</evidence>
<evidence type="ECO:0000256" key="6">
    <source>
        <dbReference type="SAM" id="Coils"/>
    </source>
</evidence>
<dbReference type="EMBL" id="CP126661">
    <property type="protein sequence ID" value="WKA03741.1"/>
    <property type="molecule type" value="Genomic_DNA"/>
</dbReference>
<proteinExistence type="predicted"/>
<dbReference type="PANTHER" id="PTHR12547:SF162">
    <property type="entry name" value="ZINC FINGER CCCH DOMAIN-CONTAINING PROTEIN 15"/>
    <property type="match status" value="1"/>
</dbReference>
<dbReference type="InterPro" id="IPR045877">
    <property type="entry name" value="ZFP36-like"/>
</dbReference>
<feature type="zinc finger region" description="C3H1-type" evidence="5">
    <location>
        <begin position="184"/>
        <end position="212"/>
    </location>
</feature>
<keyword evidence="6" id="KW-0175">Coiled coil</keyword>
<feature type="domain" description="C3H1-type" evidence="8">
    <location>
        <begin position="184"/>
        <end position="212"/>
    </location>
</feature>
<evidence type="ECO:0000256" key="2">
    <source>
        <dbReference type="ARBA" id="ARBA00022737"/>
    </source>
</evidence>
<sequence>MENESNSLQSRLILECQELCDQYDLCRARLHQLAKEVEALRQENSDLRSANRELVEHLNILSEARMRENFLCYDFRRLSVGEGHGVDEVCGISPTSVIQRKGFRRNVEHIPLPKSISVRSSCYLKMNHSGRSNKAASPQPLNNPLVHATCGREQQRSHVPRGRGAEEEEEEEEAVKVEVYNQGMFKTELCNKWQEKGTCPYGDLCQFAHGITELRPIIRHPRYKTEVCRMVLAGATCPYGHRCHFRHSLCPP</sequence>
<gene>
    <name evidence="9" type="ORF">VitviT2T_021831</name>
</gene>
<keyword evidence="4 5" id="KW-0862">Zinc</keyword>
<feature type="domain" description="C3H1-type" evidence="8">
    <location>
        <begin position="222"/>
        <end position="250"/>
    </location>
</feature>
<dbReference type="Proteomes" id="UP001227230">
    <property type="component" value="Chromosome 14"/>
</dbReference>
<dbReference type="PANTHER" id="PTHR12547">
    <property type="entry name" value="CCCH ZINC FINGER/TIS11-RELATED"/>
    <property type="match status" value="1"/>
</dbReference>
<evidence type="ECO:0000256" key="7">
    <source>
        <dbReference type="SAM" id="MobiDB-lite"/>
    </source>
</evidence>
<dbReference type="SUPFAM" id="SSF90229">
    <property type="entry name" value="CCCH zinc finger"/>
    <property type="match status" value="2"/>
</dbReference>
<evidence type="ECO:0000259" key="8">
    <source>
        <dbReference type="PROSITE" id="PS50103"/>
    </source>
</evidence>
<dbReference type="SMART" id="SM00356">
    <property type="entry name" value="ZnF_C3H1"/>
    <property type="match status" value="2"/>
</dbReference>
<dbReference type="InterPro" id="IPR000571">
    <property type="entry name" value="Znf_CCCH"/>
</dbReference>
<protein>
    <recommendedName>
        <fullName evidence="8">C3H1-type domain-containing protein</fullName>
    </recommendedName>
</protein>
<evidence type="ECO:0000256" key="1">
    <source>
        <dbReference type="ARBA" id="ARBA00022723"/>
    </source>
</evidence>
<feature type="coiled-coil region" evidence="6">
    <location>
        <begin position="23"/>
        <end position="67"/>
    </location>
</feature>
<feature type="zinc finger region" description="C3H1-type" evidence="5">
    <location>
        <begin position="222"/>
        <end position="250"/>
    </location>
</feature>
<evidence type="ECO:0000313" key="9">
    <source>
        <dbReference type="EMBL" id="WKA03741.1"/>
    </source>
</evidence>
<keyword evidence="2" id="KW-0677">Repeat</keyword>
<evidence type="ECO:0000256" key="5">
    <source>
        <dbReference type="PROSITE-ProRule" id="PRU00723"/>
    </source>
</evidence>
<dbReference type="Pfam" id="PF00642">
    <property type="entry name" value="zf-CCCH"/>
    <property type="match status" value="2"/>
</dbReference>
<keyword evidence="10" id="KW-1185">Reference proteome</keyword>